<reference evidence="2" key="1">
    <citation type="submission" date="2018-12" db="EMBL/GenBank/DDBJ databases">
        <title>Novel natural products biosynthetic potential of the class Ktedonobacteria.</title>
        <authorList>
            <person name="Zheng Y."/>
            <person name="Saitou A."/>
            <person name="Wang C.M."/>
            <person name="Toyoda A."/>
            <person name="Minakuchi Y."/>
            <person name="Sekiguchi Y."/>
            <person name="Ueda K."/>
            <person name="Takano H."/>
            <person name="Sakai Y."/>
            <person name="Yokota A."/>
            <person name="Yabe S."/>
        </authorList>
    </citation>
    <scope>NUCLEOTIDE SEQUENCE</scope>
    <source>
        <strain evidence="2">COM3</strain>
    </source>
</reference>
<proteinExistence type="predicted"/>
<dbReference type="AlphaFoldDB" id="A0A455SNL4"/>
<gene>
    <name evidence="2" type="ORF">KTC_25560</name>
</gene>
<evidence type="ECO:0000256" key="1">
    <source>
        <dbReference type="SAM" id="Phobius"/>
    </source>
</evidence>
<sequence>MYRSSCSCPVDGHDDMIQKVSGIIDQETVNTSGSTFYAGRAYHDNRTKSDISMTGFSSSTSQSSLAQMLSFPPLDVTMYNLFLFLSWGAGIPLLVFGGPCACSSGNGAVMLFMLLLLGGVILAIVMLEKKKRQYLQKWQPHWARARYVWESLYYCRRHHIVFVPETGEYAPAGQTKRFIFDAQPPSQRM</sequence>
<feature type="transmembrane region" description="Helical" evidence="1">
    <location>
        <begin position="108"/>
        <end position="127"/>
    </location>
</feature>
<evidence type="ECO:0000313" key="2">
    <source>
        <dbReference type="EMBL" id="BBH87805.1"/>
    </source>
</evidence>
<name>A0A455SNL4_9CHLR</name>
<keyword evidence="1" id="KW-0472">Membrane</keyword>
<feature type="transmembrane region" description="Helical" evidence="1">
    <location>
        <begin position="78"/>
        <end position="96"/>
    </location>
</feature>
<accession>A0A455SNL4</accession>
<organism evidence="2">
    <name type="scientific">Thermosporothrix sp. COM3</name>
    <dbReference type="NCBI Taxonomy" id="2490863"/>
    <lineage>
        <taxon>Bacteria</taxon>
        <taxon>Bacillati</taxon>
        <taxon>Chloroflexota</taxon>
        <taxon>Ktedonobacteria</taxon>
        <taxon>Ktedonobacterales</taxon>
        <taxon>Thermosporotrichaceae</taxon>
        <taxon>Thermosporothrix</taxon>
    </lineage>
</organism>
<keyword evidence="1" id="KW-1133">Transmembrane helix</keyword>
<keyword evidence="1" id="KW-0812">Transmembrane</keyword>
<protein>
    <submittedName>
        <fullName evidence="2">Uncharacterized protein</fullName>
    </submittedName>
</protein>
<dbReference type="EMBL" id="AP019376">
    <property type="protein sequence ID" value="BBH87805.1"/>
    <property type="molecule type" value="Genomic_DNA"/>
</dbReference>